<feature type="domain" description="GGDEF" evidence="1">
    <location>
        <begin position="208"/>
        <end position="341"/>
    </location>
</feature>
<dbReference type="AlphaFoldDB" id="A0A432WRA1"/>
<dbReference type="SUPFAM" id="SSF55073">
    <property type="entry name" value="Nucleotide cyclase"/>
    <property type="match status" value="1"/>
</dbReference>
<dbReference type="OrthoDB" id="766410at2"/>
<dbReference type="Gene3D" id="3.30.450.40">
    <property type="match status" value="1"/>
</dbReference>
<dbReference type="InterPro" id="IPR029787">
    <property type="entry name" value="Nucleotide_cyclase"/>
</dbReference>
<dbReference type="Proteomes" id="UP000288405">
    <property type="component" value="Unassembled WGS sequence"/>
</dbReference>
<evidence type="ECO:0000313" key="2">
    <source>
        <dbReference type="EMBL" id="RUO36295.1"/>
    </source>
</evidence>
<dbReference type="NCBIfam" id="TIGR00254">
    <property type="entry name" value="GGDEF"/>
    <property type="match status" value="1"/>
</dbReference>
<keyword evidence="3" id="KW-1185">Reference proteome</keyword>
<dbReference type="InterPro" id="IPR003018">
    <property type="entry name" value="GAF"/>
</dbReference>
<dbReference type="SMART" id="SM00065">
    <property type="entry name" value="GAF"/>
    <property type="match status" value="1"/>
</dbReference>
<dbReference type="InterPro" id="IPR000160">
    <property type="entry name" value="GGDEF_dom"/>
</dbReference>
<reference evidence="2 3" key="1">
    <citation type="journal article" date="2011" name="Front. Microbiol.">
        <title>Genomic signatures of strain selection and enhancement in Bacillus atrophaeus var. globigii, a historical biowarfare simulant.</title>
        <authorList>
            <person name="Gibbons H.S."/>
            <person name="Broomall S.M."/>
            <person name="McNew L.A."/>
            <person name="Daligault H."/>
            <person name="Chapman C."/>
            <person name="Bruce D."/>
            <person name="Karavis M."/>
            <person name="Krepps M."/>
            <person name="McGregor P.A."/>
            <person name="Hong C."/>
            <person name="Park K.H."/>
            <person name="Akmal A."/>
            <person name="Feldman A."/>
            <person name="Lin J.S."/>
            <person name="Chang W.E."/>
            <person name="Higgs B.W."/>
            <person name="Demirev P."/>
            <person name="Lindquist J."/>
            <person name="Liem A."/>
            <person name="Fochler E."/>
            <person name="Read T.D."/>
            <person name="Tapia R."/>
            <person name="Johnson S."/>
            <person name="Bishop-Lilly K.A."/>
            <person name="Detter C."/>
            <person name="Han C."/>
            <person name="Sozhamannan S."/>
            <person name="Rosenzweig C.N."/>
            <person name="Skowronski E.W."/>
        </authorList>
    </citation>
    <scope>NUCLEOTIDE SEQUENCE [LARGE SCALE GENOMIC DNA]</scope>
    <source>
        <strain evidence="2 3">GYP-17</strain>
    </source>
</reference>
<dbReference type="SUPFAM" id="SSF55781">
    <property type="entry name" value="GAF domain-like"/>
    <property type="match status" value="1"/>
</dbReference>
<name>A0A432WRA1_9GAMM</name>
<dbReference type="InterPro" id="IPR029016">
    <property type="entry name" value="GAF-like_dom_sf"/>
</dbReference>
<sequence length="341" mass="38098">MADLLETLAQVIDKDGMDESDIEQFVRPLLSLLTEVTALESTYLTAIHEHASTQEVLYSLNTGPSPLIPEGLVVPWDDTLCKRALETGERITCDVQSKWGDSDAARQLGLTTYVSHPICDVDGKVVGTLCGASVERKEVSLEAQRMLSVCARLIEWQLQRSRLLRELRTQNQAFEASAHQDPLTGVLNRRGLEKELRKALAAFERSGTIFYAVFIDLDGFKQINDTFGHDAGDRFLIHVCHRLNEALREDDVLARVGGDEFVVLLRDQQSTAMQIEDIKKRLYAVLVGDYTIDDFVIPYEGASMGYTQVKRGDSSEALLERADDAMYAEKRARKAKRSASA</sequence>
<dbReference type="Pfam" id="PF00990">
    <property type="entry name" value="GGDEF"/>
    <property type="match status" value="1"/>
</dbReference>
<dbReference type="PANTHER" id="PTHR46663:SF4">
    <property type="entry name" value="DIGUANYLATE CYCLASE DGCT-RELATED"/>
    <property type="match status" value="1"/>
</dbReference>
<comment type="caution">
    <text evidence="2">The sequence shown here is derived from an EMBL/GenBank/DDBJ whole genome shotgun (WGS) entry which is preliminary data.</text>
</comment>
<organism evidence="2 3">
    <name type="scientific">Aliidiomarina sanyensis</name>
    <dbReference type="NCBI Taxonomy" id="1249555"/>
    <lineage>
        <taxon>Bacteria</taxon>
        <taxon>Pseudomonadati</taxon>
        <taxon>Pseudomonadota</taxon>
        <taxon>Gammaproteobacteria</taxon>
        <taxon>Alteromonadales</taxon>
        <taxon>Idiomarinaceae</taxon>
        <taxon>Aliidiomarina</taxon>
    </lineage>
</organism>
<dbReference type="SMART" id="SM00267">
    <property type="entry name" value="GGDEF"/>
    <property type="match status" value="1"/>
</dbReference>
<dbReference type="Pfam" id="PF01590">
    <property type="entry name" value="GAF"/>
    <property type="match status" value="1"/>
</dbReference>
<dbReference type="EMBL" id="PIPM01000001">
    <property type="protein sequence ID" value="RUO36295.1"/>
    <property type="molecule type" value="Genomic_DNA"/>
</dbReference>
<dbReference type="InterPro" id="IPR043128">
    <property type="entry name" value="Rev_trsase/Diguanyl_cyclase"/>
</dbReference>
<dbReference type="PROSITE" id="PS50887">
    <property type="entry name" value="GGDEF"/>
    <property type="match status" value="1"/>
</dbReference>
<dbReference type="Gene3D" id="3.30.70.270">
    <property type="match status" value="1"/>
</dbReference>
<proteinExistence type="predicted"/>
<accession>A0A432WRA1</accession>
<dbReference type="RefSeq" id="WP_126775607.1">
    <property type="nucleotide sequence ID" value="NZ_PIPM01000001.1"/>
</dbReference>
<dbReference type="CDD" id="cd01949">
    <property type="entry name" value="GGDEF"/>
    <property type="match status" value="1"/>
</dbReference>
<gene>
    <name evidence="2" type="ORF">CWE11_00300</name>
</gene>
<evidence type="ECO:0000259" key="1">
    <source>
        <dbReference type="PROSITE" id="PS50887"/>
    </source>
</evidence>
<evidence type="ECO:0000313" key="3">
    <source>
        <dbReference type="Proteomes" id="UP000288405"/>
    </source>
</evidence>
<protein>
    <submittedName>
        <fullName evidence="2">Diguanylate cyclase</fullName>
    </submittedName>
</protein>
<dbReference type="PANTHER" id="PTHR46663">
    <property type="entry name" value="DIGUANYLATE CYCLASE DGCT-RELATED"/>
    <property type="match status" value="1"/>
</dbReference>
<dbReference type="InterPro" id="IPR052163">
    <property type="entry name" value="DGC-Regulatory_Protein"/>
</dbReference>